<proteinExistence type="predicted"/>
<evidence type="ECO:0000313" key="2">
    <source>
        <dbReference type="Proteomes" id="UP000789831"/>
    </source>
</evidence>
<name>A0A9N9HC57_9GLOM</name>
<dbReference type="Proteomes" id="UP000789831">
    <property type="component" value="Unassembled WGS sequence"/>
</dbReference>
<reference evidence="1" key="1">
    <citation type="submission" date="2021-06" db="EMBL/GenBank/DDBJ databases">
        <authorList>
            <person name="Kallberg Y."/>
            <person name="Tangrot J."/>
            <person name="Rosling A."/>
        </authorList>
    </citation>
    <scope>NUCLEOTIDE SEQUENCE</scope>
    <source>
        <strain evidence="1">MT106</strain>
    </source>
</reference>
<keyword evidence="2" id="KW-1185">Reference proteome</keyword>
<feature type="non-terminal residue" evidence="1">
    <location>
        <position position="1"/>
    </location>
</feature>
<dbReference type="EMBL" id="CAJVPL010008913">
    <property type="protein sequence ID" value="CAG8676093.1"/>
    <property type="molecule type" value="Genomic_DNA"/>
</dbReference>
<evidence type="ECO:0000313" key="1">
    <source>
        <dbReference type="EMBL" id="CAG8676093.1"/>
    </source>
</evidence>
<accession>A0A9N9HC57</accession>
<gene>
    <name evidence="1" type="ORF">AGERDE_LOCUS12468</name>
</gene>
<dbReference type="OrthoDB" id="2398143at2759"/>
<dbReference type="AlphaFoldDB" id="A0A9N9HC57"/>
<comment type="caution">
    <text evidence="1">The sequence shown here is derived from an EMBL/GenBank/DDBJ whole genome shotgun (WGS) entry which is preliminary data.</text>
</comment>
<organism evidence="1 2">
    <name type="scientific">Ambispora gerdemannii</name>
    <dbReference type="NCBI Taxonomy" id="144530"/>
    <lineage>
        <taxon>Eukaryota</taxon>
        <taxon>Fungi</taxon>
        <taxon>Fungi incertae sedis</taxon>
        <taxon>Mucoromycota</taxon>
        <taxon>Glomeromycotina</taxon>
        <taxon>Glomeromycetes</taxon>
        <taxon>Archaeosporales</taxon>
        <taxon>Ambisporaceae</taxon>
        <taxon>Ambispora</taxon>
    </lineage>
</organism>
<sequence>METGVSLSKLSILDAIQITVTAWDKVTTNTIKNCWIKTEILSLSYDDTKIILSELEEKNNNNILVNNFLSIDDKLLLIEDYEKSTEQEIINCILGKNTEIEVDENASEEIIDITNKKIIECFEKLQKYLNQEN</sequence>
<protein>
    <submittedName>
        <fullName evidence="1">161_t:CDS:1</fullName>
    </submittedName>
</protein>